<dbReference type="Proteomes" id="UP000190121">
    <property type="component" value="Unassembled WGS sequence"/>
</dbReference>
<evidence type="ECO:0000256" key="5">
    <source>
        <dbReference type="ARBA" id="ARBA00012807"/>
    </source>
</evidence>
<proteinExistence type="inferred from homology"/>
<dbReference type="GO" id="GO:0052906">
    <property type="term" value="F:tRNA (guanine(37)-N1)-methyltransferase activity"/>
    <property type="evidence" value="ECO:0007669"/>
    <property type="project" value="UniProtKB-UniRule"/>
</dbReference>
<keyword evidence="11 15" id="KW-0819">tRNA processing</keyword>
<evidence type="ECO:0000256" key="17">
    <source>
        <dbReference type="RuleBase" id="RU003464"/>
    </source>
</evidence>
<keyword evidence="10 15" id="KW-0949">S-adenosyl-L-methionine</keyword>
<dbReference type="PANTHER" id="PTHR46417">
    <property type="entry name" value="TRNA (GUANINE-N(1)-)-METHYLTRANSFERASE"/>
    <property type="match status" value="1"/>
</dbReference>
<comment type="subcellular location">
    <subcellularLocation>
        <location evidence="2 15 17">Cytoplasm</location>
    </subcellularLocation>
</comment>
<dbReference type="GO" id="GO:0002939">
    <property type="term" value="P:tRNA N1-guanine methylation"/>
    <property type="evidence" value="ECO:0007669"/>
    <property type="project" value="TreeGrafter"/>
</dbReference>
<dbReference type="STRING" id="29524.SAMN02745171_00295"/>
<dbReference type="Gene3D" id="1.10.1270.20">
    <property type="entry name" value="tRNA(m1g37)methyltransferase, domain 2"/>
    <property type="match status" value="1"/>
</dbReference>
<evidence type="ECO:0000256" key="16">
    <source>
        <dbReference type="PIRSR" id="PIRSR000386-1"/>
    </source>
</evidence>
<accession>A0A1T4L3D6</accession>
<feature type="binding site" evidence="15 16">
    <location>
        <begin position="154"/>
        <end position="159"/>
    </location>
    <ligand>
        <name>S-adenosyl-L-methionine</name>
        <dbReference type="ChEBI" id="CHEBI:59789"/>
    </ligand>
</feature>
<protein>
    <recommendedName>
        <fullName evidence="6 15">tRNA (guanine-N(1)-)-methyltransferase</fullName>
        <ecNumber evidence="5 15">2.1.1.228</ecNumber>
    </recommendedName>
    <alternativeName>
        <fullName evidence="12 15">M1G-methyltransferase</fullName>
    </alternativeName>
    <alternativeName>
        <fullName evidence="13 15">tRNA [GM37] methyltransferase</fullName>
    </alternativeName>
</protein>
<keyword evidence="8 15" id="KW-0489">Methyltransferase</keyword>
<keyword evidence="20" id="KW-1185">Reference proteome</keyword>
<dbReference type="GO" id="GO:0005829">
    <property type="term" value="C:cytosol"/>
    <property type="evidence" value="ECO:0007669"/>
    <property type="project" value="TreeGrafter"/>
</dbReference>
<comment type="function">
    <text evidence="1 15 17">Specifically methylates guanosine-37 in various tRNAs.</text>
</comment>
<evidence type="ECO:0000256" key="12">
    <source>
        <dbReference type="ARBA" id="ARBA00029736"/>
    </source>
</evidence>
<dbReference type="CDD" id="cd18080">
    <property type="entry name" value="TrmD-like"/>
    <property type="match status" value="1"/>
</dbReference>
<dbReference type="SUPFAM" id="SSF75217">
    <property type="entry name" value="alpha/beta knot"/>
    <property type="match status" value="1"/>
</dbReference>
<dbReference type="InterPro" id="IPR016009">
    <property type="entry name" value="tRNA_MeTrfase_TRMD/TRM10"/>
</dbReference>
<keyword evidence="7 15" id="KW-0963">Cytoplasm</keyword>
<evidence type="ECO:0000256" key="14">
    <source>
        <dbReference type="ARBA" id="ARBA00047783"/>
    </source>
</evidence>
<evidence type="ECO:0000256" key="15">
    <source>
        <dbReference type="HAMAP-Rule" id="MF_00605"/>
    </source>
</evidence>
<dbReference type="InterPro" id="IPR029028">
    <property type="entry name" value="Alpha/beta_knot_MTases"/>
</dbReference>
<dbReference type="InterPro" id="IPR002649">
    <property type="entry name" value="tRNA_m1G_MeTrfase_TrmD"/>
</dbReference>
<comment type="catalytic activity">
    <reaction evidence="14 15 17">
        <text>guanosine(37) in tRNA + S-adenosyl-L-methionine = N(1)-methylguanosine(37) in tRNA + S-adenosyl-L-homocysteine + H(+)</text>
        <dbReference type="Rhea" id="RHEA:36899"/>
        <dbReference type="Rhea" id="RHEA-COMP:10145"/>
        <dbReference type="Rhea" id="RHEA-COMP:10147"/>
        <dbReference type="ChEBI" id="CHEBI:15378"/>
        <dbReference type="ChEBI" id="CHEBI:57856"/>
        <dbReference type="ChEBI" id="CHEBI:59789"/>
        <dbReference type="ChEBI" id="CHEBI:73542"/>
        <dbReference type="ChEBI" id="CHEBI:74269"/>
        <dbReference type="EC" id="2.1.1.228"/>
    </reaction>
</comment>
<dbReference type="EC" id="2.1.1.228" evidence="5 15"/>
<dbReference type="EMBL" id="FUXE01000002">
    <property type="protein sequence ID" value="SJZ49214.1"/>
    <property type="molecule type" value="Genomic_DNA"/>
</dbReference>
<evidence type="ECO:0000256" key="4">
    <source>
        <dbReference type="ARBA" id="ARBA00011738"/>
    </source>
</evidence>
<dbReference type="InterPro" id="IPR029026">
    <property type="entry name" value="tRNA_m1G_MTases_N"/>
</dbReference>
<evidence type="ECO:0000256" key="13">
    <source>
        <dbReference type="ARBA" id="ARBA00033392"/>
    </source>
</evidence>
<evidence type="ECO:0000259" key="18">
    <source>
        <dbReference type="Pfam" id="PF01746"/>
    </source>
</evidence>
<feature type="binding site" evidence="15 16">
    <location>
        <position position="134"/>
    </location>
    <ligand>
        <name>S-adenosyl-L-methionine</name>
        <dbReference type="ChEBI" id="CHEBI:59789"/>
    </ligand>
</feature>
<comment type="subunit">
    <text evidence="4 15 17">Homodimer.</text>
</comment>
<dbReference type="HAMAP" id="MF_00605">
    <property type="entry name" value="TrmD"/>
    <property type="match status" value="1"/>
</dbReference>
<evidence type="ECO:0000313" key="20">
    <source>
        <dbReference type="Proteomes" id="UP000190121"/>
    </source>
</evidence>
<dbReference type="NCBIfam" id="TIGR00088">
    <property type="entry name" value="trmD"/>
    <property type="match status" value="1"/>
</dbReference>
<evidence type="ECO:0000256" key="8">
    <source>
        <dbReference type="ARBA" id="ARBA00022603"/>
    </source>
</evidence>
<dbReference type="AlphaFoldDB" id="A0A1T4L3D6"/>
<dbReference type="InterPro" id="IPR023148">
    <property type="entry name" value="tRNA_m1G_MeTrfase_C_sf"/>
</dbReference>
<organism evidence="19 20">
    <name type="scientific">Porphyromonas circumdentaria</name>
    <dbReference type="NCBI Taxonomy" id="29524"/>
    <lineage>
        <taxon>Bacteria</taxon>
        <taxon>Pseudomonadati</taxon>
        <taxon>Bacteroidota</taxon>
        <taxon>Bacteroidia</taxon>
        <taxon>Bacteroidales</taxon>
        <taxon>Porphyromonadaceae</taxon>
        <taxon>Porphyromonas</taxon>
    </lineage>
</organism>
<evidence type="ECO:0000256" key="2">
    <source>
        <dbReference type="ARBA" id="ARBA00004496"/>
    </source>
</evidence>
<evidence type="ECO:0000256" key="7">
    <source>
        <dbReference type="ARBA" id="ARBA00022490"/>
    </source>
</evidence>
<sequence>MRYTLFPIALILLPLWRVQIAMMHIDIITILPEMIEPLLSISIVGRAVREGHVSINLHNLRDYSNDKWRRVDDYPYGGEAGMIIGIEPIANAIESLSKERTYDEIIYTSPDGEKFCQPIANELSLKKNLLILCGHYKGIDHRVREHFITREISIGDYVLTGGELPAAVMTDAIVRLLPGVIGDAESALSDTFQDNLLAPPIYTRPADFRGWRVPDILLSGHQAKIEAWKQEQALERTQRLRPDLLNQ</sequence>
<evidence type="ECO:0000256" key="3">
    <source>
        <dbReference type="ARBA" id="ARBA00007630"/>
    </source>
</evidence>
<evidence type="ECO:0000256" key="6">
    <source>
        <dbReference type="ARBA" id="ARBA00014679"/>
    </source>
</evidence>
<evidence type="ECO:0000256" key="1">
    <source>
        <dbReference type="ARBA" id="ARBA00002634"/>
    </source>
</evidence>
<dbReference type="Gene3D" id="3.40.1280.10">
    <property type="match status" value="1"/>
</dbReference>
<dbReference type="Pfam" id="PF01746">
    <property type="entry name" value="tRNA_m1G_MT"/>
    <property type="match status" value="1"/>
</dbReference>
<reference evidence="20" key="1">
    <citation type="submission" date="2017-02" db="EMBL/GenBank/DDBJ databases">
        <authorList>
            <person name="Varghese N."/>
            <person name="Submissions S."/>
        </authorList>
    </citation>
    <scope>NUCLEOTIDE SEQUENCE [LARGE SCALE GENOMIC DNA]</scope>
    <source>
        <strain evidence="20">ATCC 51356</strain>
    </source>
</reference>
<evidence type="ECO:0000313" key="19">
    <source>
        <dbReference type="EMBL" id="SJZ49214.1"/>
    </source>
</evidence>
<keyword evidence="9 15" id="KW-0808">Transferase</keyword>
<dbReference type="FunFam" id="3.40.1280.10:FF:000001">
    <property type="entry name" value="tRNA (guanine-N(1)-)-methyltransferase"/>
    <property type="match status" value="1"/>
</dbReference>
<comment type="similarity">
    <text evidence="3 15 17">Belongs to the RNA methyltransferase TrmD family.</text>
</comment>
<evidence type="ECO:0000256" key="9">
    <source>
        <dbReference type="ARBA" id="ARBA00022679"/>
    </source>
</evidence>
<evidence type="ECO:0000256" key="11">
    <source>
        <dbReference type="ARBA" id="ARBA00022694"/>
    </source>
</evidence>
<dbReference type="PANTHER" id="PTHR46417:SF1">
    <property type="entry name" value="TRNA (GUANINE-N(1)-)-METHYLTRANSFERASE"/>
    <property type="match status" value="1"/>
</dbReference>
<evidence type="ECO:0000256" key="10">
    <source>
        <dbReference type="ARBA" id="ARBA00022691"/>
    </source>
</evidence>
<gene>
    <name evidence="15" type="primary">trmD</name>
    <name evidence="19" type="ORF">SAMN02745171_00295</name>
</gene>
<feature type="domain" description="tRNA methyltransferase TRMD/TRM10-type" evidence="18">
    <location>
        <begin position="23"/>
        <end position="247"/>
    </location>
</feature>
<name>A0A1T4L3D6_9PORP</name>
<dbReference type="NCBIfam" id="NF000648">
    <property type="entry name" value="PRK00026.1"/>
    <property type="match status" value="1"/>
</dbReference>
<dbReference type="PIRSF" id="PIRSF000386">
    <property type="entry name" value="tRNA_mtase"/>
    <property type="match status" value="1"/>
</dbReference>